<keyword evidence="2" id="KW-0808">Transferase</keyword>
<dbReference type="GeneID" id="66579689"/>
<dbReference type="RefSeq" id="WP_003865921.1">
    <property type="nucleotide sequence ID" value="NZ_CABLCL010000109.1"/>
</dbReference>
<gene>
    <name evidence="2" type="ORF">DWW32_04640</name>
</gene>
<dbReference type="GO" id="GO:0016747">
    <property type="term" value="F:acyltransferase activity, transferring groups other than amino-acyl groups"/>
    <property type="evidence" value="ECO:0007669"/>
    <property type="project" value="InterPro"/>
</dbReference>
<dbReference type="Gene3D" id="3.40.630.30">
    <property type="match status" value="1"/>
</dbReference>
<dbReference type="InterPro" id="IPR016181">
    <property type="entry name" value="Acyl_CoA_acyltransferase"/>
</dbReference>
<name>A0A395WD18_9FIRM</name>
<dbReference type="Proteomes" id="UP000265489">
    <property type="component" value="Unassembled WGS sequence"/>
</dbReference>
<proteinExistence type="predicted"/>
<dbReference type="InterPro" id="IPR000182">
    <property type="entry name" value="GNAT_dom"/>
</dbReference>
<dbReference type="PROSITE" id="PS51186">
    <property type="entry name" value="GNAT"/>
    <property type="match status" value="1"/>
</dbReference>
<protein>
    <submittedName>
        <fullName evidence="2">N-acetyltransferase</fullName>
    </submittedName>
</protein>
<comment type="caution">
    <text evidence="2">The sequence shown here is derived from an EMBL/GenBank/DDBJ whole genome shotgun (WGS) entry which is preliminary data.</text>
</comment>
<feature type="domain" description="N-acetyltransferase" evidence="1">
    <location>
        <begin position="4"/>
        <end position="165"/>
    </location>
</feature>
<organism evidence="2 3">
    <name type="scientific">Holdemanella biformis</name>
    <dbReference type="NCBI Taxonomy" id="1735"/>
    <lineage>
        <taxon>Bacteria</taxon>
        <taxon>Bacillati</taxon>
        <taxon>Bacillota</taxon>
        <taxon>Erysipelotrichia</taxon>
        <taxon>Erysipelotrichales</taxon>
        <taxon>Erysipelotrichaceae</taxon>
        <taxon>Holdemanella</taxon>
    </lineage>
</organism>
<evidence type="ECO:0000313" key="3">
    <source>
        <dbReference type="Proteomes" id="UP000265489"/>
    </source>
</evidence>
<evidence type="ECO:0000313" key="2">
    <source>
        <dbReference type="EMBL" id="RGU92706.1"/>
    </source>
</evidence>
<reference evidence="2 3" key="1">
    <citation type="submission" date="2018-08" db="EMBL/GenBank/DDBJ databases">
        <title>A genome reference for cultivated species of the human gut microbiota.</title>
        <authorList>
            <person name="Zou Y."/>
            <person name="Xue W."/>
            <person name="Luo G."/>
        </authorList>
    </citation>
    <scope>NUCLEOTIDE SEQUENCE [LARGE SCALE GENOMIC DNA]</scope>
    <source>
        <strain evidence="2 3">AF15-20</strain>
    </source>
</reference>
<accession>A0A395WD18</accession>
<dbReference type="AlphaFoldDB" id="A0A395WD18"/>
<sequence length="167" mass="19464">MARELIRKATLEDMPILLEIYDRARKFMASCGNVNQWTNGYPSKDILSEDIKKGEMYVLEDEDGIQASFVFYCGIDPCYNKIYDGQWLNDEPYGVIHRIATRGLKKHMANIILEYCFSKIDNIRMDTHTDNKPMQNFMIKHGFKHVGTIYLKNGQSRLAFHCNLNEN</sequence>
<dbReference type="EMBL" id="QRYQ01000005">
    <property type="protein sequence ID" value="RGU92706.1"/>
    <property type="molecule type" value="Genomic_DNA"/>
</dbReference>
<evidence type="ECO:0000259" key="1">
    <source>
        <dbReference type="PROSITE" id="PS51186"/>
    </source>
</evidence>
<dbReference type="SUPFAM" id="SSF55729">
    <property type="entry name" value="Acyl-CoA N-acyltransferases (Nat)"/>
    <property type="match status" value="1"/>
</dbReference>